<keyword evidence="3" id="KW-1185">Reference proteome</keyword>
<dbReference type="InterPro" id="IPR052919">
    <property type="entry name" value="TA_system_RNase"/>
</dbReference>
<feature type="domain" description="PIN" evidence="1">
    <location>
        <begin position="4"/>
        <end position="123"/>
    </location>
</feature>
<dbReference type="CDD" id="cd09872">
    <property type="entry name" value="PIN_Sll0205-like"/>
    <property type="match status" value="1"/>
</dbReference>
<evidence type="ECO:0000313" key="3">
    <source>
        <dbReference type="Proteomes" id="UP001055453"/>
    </source>
</evidence>
<protein>
    <submittedName>
        <fullName evidence="2">Twitching motility protein PilT</fullName>
    </submittedName>
</protein>
<proteinExistence type="predicted"/>
<evidence type="ECO:0000313" key="2">
    <source>
        <dbReference type="EMBL" id="BDI16295.1"/>
    </source>
</evidence>
<gene>
    <name evidence="2" type="ORF">ANSO36C_20970</name>
</gene>
<organism evidence="2 3">
    <name type="scientific">Nostoc cf. commune SO-36</name>
    <dbReference type="NCBI Taxonomy" id="449208"/>
    <lineage>
        <taxon>Bacteria</taxon>
        <taxon>Bacillati</taxon>
        <taxon>Cyanobacteriota</taxon>
        <taxon>Cyanophyceae</taxon>
        <taxon>Nostocales</taxon>
        <taxon>Nostocaceae</taxon>
        <taxon>Nostoc</taxon>
    </lineage>
</organism>
<dbReference type="PANTHER" id="PTHR36173:SF2">
    <property type="entry name" value="RIBONUCLEASE VAPC16"/>
    <property type="match status" value="1"/>
</dbReference>
<dbReference type="Pfam" id="PF01850">
    <property type="entry name" value="PIN"/>
    <property type="match status" value="1"/>
</dbReference>
<reference evidence="2" key="1">
    <citation type="submission" date="2022-04" db="EMBL/GenBank/DDBJ databases">
        <title>Complete genome sequence of a cyanobacterium, Nostoc sp. SO-36, isolated in Antarctica.</title>
        <authorList>
            <person name="Kanesaki Y."/>
            <person name="Effendi D."/>
            <person name="Sakamoto T."/>
            <person name="Ohtani S."/>
            <person name="Awai K."/>
        </authorList>
    </citation>
    <scope>NUCLEOTIDE SEQUENCE</scope>
    <source>
        <strain evidence="2">SO-36</strain>
    </source>
</reference>
<dbReference type="EMBL" id="AP025732">
    <property type="protein sequence ID" value="BDI16295.1"/>
    <property type="molecule type" value="Genomic_DNA"/>
</dbReference>
<dbReference type="InterPro" id="IPR041705">
    <property type="entry name" value="PIN_Sll0205"/>
</dbReference>
<sequence>MRLLFDTHTFLWWISDNSRLSSMVRVIISDSSNELFFSAASAWEIATKAQLGKLLLPKNPEQFISEQLLINSIESLPIYISHAVRVYDLPIHHKDPFDRILVAQSQLENLLIMTIDPLISQYDVNVIW</sequence>
<dbReference type="PANTHER" id="PTHR36173">
    <property type="entry name" value="RIBONUCLEASE VAPC16-RELATED"/>
    <property type="match status" value="1"/>
</dbReference>
<name>A0ABN6Q1N4_NOSCO</name>
<dbReference type="InterPro" id="IPR029060">
    <property type="entry name" value="PIN-like_dom_sf"/>
</dbReference>
<dbReference type="InterPro" id="IPR002716">
    <property type="entry name" value="PIN_dom"/>
</dbReference>
<accession>A0ABN6Q1N4</accession>
<evidence type="ECO:0000259" key="1">
    <source>
        <dbReference type="Pfam" id="PF01850"/>
    </source>
</evidence>
<dbReference type="SUPFAM" id="SSF88723">
    <property type="entry name" value="PIN domain-like"/>
    <property type="match status" value="1"/>
</dbReference>
<dbReference type="Proteomes" id="UP001055453">
    <property type="component" value="Chromosome"/>
</dbReference>